<comment type="caution">
    <text evidence="5">The sequence shown here is derived from an EMBL/GenBank/DDBJ whole genome shotgun (WGS) entry which is preliminary data.</text>
</comment>
<keyword evidence="1" id="KW-0808">Transferase</keyword>
<dbReference type="AlphaFoldDB" id="A0A438ECY2"/>
<evidence type="ECO:0000256" key="1">
    <source>
        <dbReference type="ARBA" id="ARBA00023315"/>
    </source>
</evidence>
<feature type="compositionally biased region" description="Basic and acidic residues" evidence="3">
    <location>
        <begin position="43"/>
        <end position="53"/>
    </location>
</feature>
<dbReference type="GO" id="GO:0009922">
    <property type="term" value="F:fatty acid elongase activity"/>
    <property type="evidence" value="ECO:0007669"/>
    <property type="project" value="UniProtKB-EC"/>
</dbReference>
<dbReference type="Pfam" id="PF08392">
    <property type="entry name" value="FAE1_CUT1_RppA"/>
    <property type="match status" value="1"/>
</dbReference>
<dbReference type="GO" id="GO:0006633">
    <property type="term" value="P:fatty acid biosynthetic process"/>
    <property type="evidence" value="ECO:0007669"/>
    <property type="project" value="InterPro"/>
</dbReference>
<feature type="domain" description="FAE" evidence="4">
    <location>
        <begin position="1"/>
        <end position="45"/>
    </location>
</feature>
<organism evidence="5 6">
    <name type="scientific">Vitis vinifera</name>
    <name type="common">Grape</name>
    <dbReference type="NCBI Taxonomy" id="29760"/>
    <lineage>
        <taxon>Eukaryota</taxon>
        <taxon>Viridiplantae</taxon>
        <taxon>Streptophyta</taxon>
        <taxon>Embryophyta</taxon>
        <taxon>Tracheophyta</taxon>
        <taxon>Spermatophyta</taxon>
        <taxon>Magnoliopsida</taxon>
        <taxon>eudicotyledons</taxon>
        <taxon>Gunneridae</taxon>
        <taxon>Pentapetalae</taxon>
        <taxon>rosids</taxon>
        <taxon>Vitales</taxon>
        <taxon>Vitaceae</taxon>
        <taxon>Viteae</taxon>
        <taxon>Vitis</taxon>
    </lineage>
</organism>
<dbReference type="GO" id="GO:0016020">
    <property type="term" value="C:membrane"/>
    <property type="evidence" value="ECO:0007669"/>
    <property type="project" value="InterPro"/>
</dbReference>
<dbReference type="EMBL" id="QGNW01001325">
    <property type="protein sequence ID" value="RVW45512.1"/>
    <property type="molecule type" value="Genomic_DNA"/>
</dbReference>
<reference evidence="5 6" key="1">
    <citation type="journal article" date="2018" name="PLoS Genet.">
        <title>Population sequencing reveals clonal diversity and ancestral inbreeding in the grapevine cultivar Chardonnay.</title>
        <authorList>
            <person name="Roach M.J."/>
            <person name="Johnson D.L."/>
            <person name="Bohlmann J."/>
            <person name="van Vuuren H.J."/>
            <person name="Jones S.J."/>
            <person name="Pretorius I.S."/>
            <person name="Schmidt S.A."/>
            <person name="Borneman A.R."/>
        </authorList>
    </citation>
    <scope>NUCLEOTIDE SEQUENCE [LARGE SCALE GENOMIC DNA]</scope>
    <source>
        <strain evidence="6">cv. Chardonnay</strain>
        <tissue evidence="5">Leaf</tissue>
    </source>
</reference>
<dbReference type="InterPro" id="IPR016039">
    <property type="entry name" value="Thiolase-like"/>
</dbReference>
<evidence type="ECO:0000256" key="2">
    <source>
        <dbReference type="ARBA" id="ARBA00047375"/>
    </source>
</evidence>
<evidence type="ECO:0000256" key="3">
    <source>
        <dbReference type="SAM" id="MobiDB-lite"/>
    </source>
</evidence>
<dbReference type="PANTHER" id="PTHR31561">
    <property type="entry name" value="3-KETOACYL-COA SYNTHASE"/>
    <property type="match status" value="1"/>
</dbReference>
<keyword evidence="1" id="KW-0012">Acyltransferase</keyword>
<accession>A0A438ECY2</accession>
<evidence type="ECO:0000259" key="4">
    <source>
        <dbReference type="Pfam" id="PF08392"/>
    </source>
</evidence>
<proteinExistence type="predicted"/>
<dbReference type="InterPro" id="IPR012392">
    <property type="entry name" value="3-ktacl-CoA_syn"/>
</dbReference>
<evidence type="ECO:0000313" key="6">
    <source>
        <dbReference type="Proteomes" id="UP000288805"/>
    </source>
</evidence>
<comment type="catalytic activity">
    <reaction evidence="2">
        <text>a very-long-chain acyl-CoA + malonyl-CoA + H(+) = a very-long-chain 3-oxoacyl-CoA + CO2 + CoA</text>
        <dbReference type="Rhea" id="RHEA:32727"/>
        <dbReference type="ChEBI" id="CHEBI:15378"/>
        <dbReference type="ChEBI" id="CHEBI:16526"/>
        <dbReference type="ChEBI" id="CHEBI:57287"/>
        <dbReference type="ChEBI" id="CHEBI:57384"/>
        <dbReference type="ChEBI" id="CHEBI:90725"/>
        <dbReference type="ChEBI" id="CHEBI:90736"/>
        <dbReference type="EC" id="2.3.1.199"/>
    </reaction>
</comment>
<evidence type="ECO:0000313" key="5">
    <source>
        <dbReference type="EMBL" id="RVW45512.1"/>
    </source>
</evidence>
<feature type="region of interest" description="Disordered" evidence="3">
    <location>
        <begin position="43"/>
        <end position="88"/>
    </location>
</feature>
<dbReference type="Proteomes" id="UP000288805">
    <property type="component" value="Unassembled WGS sequence"/>
</dbReference>
<dbReference type="SUPFAM" id="SSF53901">
    <property type="entry name" value="Thiolase-like"/>
    <property type="match status" value="1"/>
</dbReference>
<name>A0A438ECY2_VITVI</name>
<dbReference type="Gene3D" id="3.40.47.10">
    <property type="match status" value="1"/>
</dbReference>
<gene>
    <name evidence="5" type="primary">KCS5_0</name>
    <name evidence="5" type="ORF">CK203_091451</name>
</gene>
<protein>
    <submittedName>
        <fullName evidence="5">3-ketoacyl-CoA synthase 5</fullName>
    </submittedName>
</protein>
<sequence>MLVPNCLFRMGGAAILLTNRRWEHRRAKYRLVHVVRTHKGADDKALPLRDGRGRPRRQSRDIALQRSHGHSWRGSQDQHHHHWPSRPSCIRATSVSSHTHWPQNLQTKLEALYPRLQASFRALSASTLAGVPVIDELQQNLQLSAEHVEASRMALHRFGNTSSSSLSLFGNANRSIEPPRDGPWLDCIHRYPVHIPEVVKL</sequence>
<dbReference type="InterPro" id="IPR013601">
    <property type="entry name" value="FAE1_typ3_polyketide_synth"/>
</dbReference>